<reference evidence="3" key="1">
    <citation type="submission" date="2018-06" db="EMBL/GenBank/DDBJ databases">
        <authorList>
            <person name="Zhirakovskaya E."/>
        </authorList>
    </citation>
    <scope>NUCLEOTIDE SEQUENCE</scope>
</reference>
<evidence type="ECO:0000259" key="2">
    <source>
        <dbReference type="Pfam" id="PF01168"/>
    </source>
</evidence>
<dbReference type="SUPFAM" id="SSF51419">
    <property type="entry name" value="PLP-binding barrel"/>
    <property type="match status" value="1"/>
</dbReference>
<proteinExistence type="inferred from homology"/>
<dbReference type="Pfam" id="PF01168">
    <property type="entry name" value="Ala_racemase_N"/>
    <property type="match status" value="1"/>
</dbReference>
<organism evidence="3">
    <name type="scientific">hydrothermal vent metagenome</name>
    <dbReference type="NCBI Taxonomy" id="652676"/>
    <lineage>
        <taxon>unclassified sequences</taxon>
        <taxon>metagenomes</taxon>
        <taxon>ecological metagenomes</taxon>
    </lineage>
</organism>
<dbReference type="PANTHER" id="PTHR10146:SF14">
    <property type="entry name" value="PYRIDOXAL PHOSPHATE HOMEOSTASIS PROTEIN"/>
    <property type="match status" value="1"/>
</dbReference>
<dbReference type="FunFam" id="3.20.20.10:FF:000018">
    <property type="entry name" value="Pyridoxal phosphate homeostasis protein"/>
    <property type="match status" value="1"/>
</dbReference>
<dbReference type="CDD" id="cd06824">
    <property type="entry name" value="PLPDE_III_Yggs_like"/>
    <property type="match status" value="1"/>
</dbReference>
<feature type="domain" description="Alanine racemase N-terminal" evidence="2">
    <location>
        <begin position="15"/>
        <end position="226"/>
    </location>
</feature>
<name>A0A3B0VJS5_9ZZZZ</name>
<dbReference type="HAMAP" id="MF_02087">
    <property type="entry name" value="PLP_homeostasis"/>
    <property type="match status" value="1"/>
</dbReference>
<gene>
    <name evidence="3" type="ORF">MNBD_GAMMA02-1269</name>
</gene>
<dbReference type="GO" id="GO:0030170">
    <property type="term" value="F:pyridoxal phosphate binding"/>
    <property type="evidence" value="ECO:0007669"/>
    <property type="project" value="InterPro"/>
</dbReference>
<dbReference type="NCBIfam" id="TIGR00044">
    <property type="entry name" value="YggS family pyridoxal phosphate-dependent enzyme"/>
    <property type="match status" value="1"/>
</dbReference>
<evidence type="ECO:0000313" key="3">
    <source>
        <dbReference type="EMBL" id="VAW43795.1"/>
    </source>
</evidence>
<protein>
    <submittedName>
        <fullName evidence="3">UPF0001 protein YggS</fullName>
    </submittedName>
</protein>
<dbReference type="InterPro" id="IPR001608">
    <property type="entry name" value="Ala_racemase_N"/>
</dbReference>
<dbReference type="InterPro" id="IPR029066">
    <property type="entry name" value="PLP-binding_barrel"/>
</dbReference>
<sequence>MNDLLNRYGQVKLRIKAAAEQAEGLTCPKLLAVSKKHGVDKIKALAAVGQRDFGESYVQEGVEKISQTVELPLIWHFIGPIQSNKAKQIAENFDWVHSVDRLKVLKLLNQTRSELQSPLNVLLQIKIGDEQNKSGVNHDDLLELAAVTEQFERINFRGLMCIPPPSNDFNVQCSYFQQAKTVFDELKDKHASVDTLSMGMSGDLEAAVQTGSTVVRIGTDIFGPRPG</sequence>
<evidence type="ECO:0000256" key="1">
    <source>
        <dbReference type="ARBA" id="ARBA00022898"/>
    </source>
</evidence>
<dbReference type="AlphaFoldDB" id="A0A3B0VJS5"/>
<keyword evidence="1" id="KW-0663">Pyridoxal phosphate</keyword>
<accession>A0A3B0VJS5</accession>
<dbReference type="InterPro" id="IPR011078">
    <property type="entry name" value="PyrdxlP_homeostasis"/>
</dbReference>
<dbReference type="PIRSF" id="PIRSF004848">
    <property type="entry name" value="YBL036c_PLPDEIII"/>
    <property type="match status" value="1"/>
</dbReference>
<dbReference type="PANTHER" id="PTHR10146">
    <property type="entry name" value="PROLINE SYNTHETASE CO-TRANSCRIBED BACTERIAL HOMOLOG PROTEIN"/>
    <property type="match status" value="1"/>
</dbReference>
<dbReference type="EMBL" id="UOFA01000037">
    <property type="protein sequence ID" value="VAW43795.1"/>
    <property type="molecule type" value="Genomic_DNA"/>
</dbReference>
<dbReference type="PROSITE" id="PS01211">
    <property type="entry name" value="UPF0001"/>
    <property type="match status" value="1"/>
</dbReference>
<dbReference type="Gene3D" id="3.20.20.10">
    <property type="entry name" value="Alanine racemase"/>
    <property type="match status" value="1"/>
</dbReference>